<dbReference type="InterPro" id="IPR015797">
    <property type="entry name" value="NUDIX_hydrolase-like_dom_sf"/>
</dbReference>
<dbReference type="RefSeq" id="WP_249738342.1">
    <property type="nucleotide sequence ID" value="NZ_JAKNCJ010000010.1"/>
</dbReference>
<dbReference type="InterPro" id="IPR020084">
    <property type="entry name" value="NUDIX_hydrolase_CS"/>
</dbReference>
<dbReference type="PANTHER" id="PTHR43736">
    <property type="entry name" value="ADP-RIBOSE PYROPHOSPHATASE"/>
    <property type="match status" value="1"/>
</dbReference>
<dbReference type="EMBL" id="JAKNCJ010000010">
    <property type="protein sequence ID" value="MCL6424260.1"/>
    <property type="molecule type" value="Genomic_DNA"/>
</dbReference>
<gene>
    <name evidence="4" type="ORF">Bequi_12870</name>
</gene>
<dbReference type="PROSITE" id="PS51462">
    <property type="entry name" value="NUDIX"/>
    <property type="match status" value="1"/>
</dbReference>
<keyword evidence="5" id="KW-1185">Reference proteome</keyword>
<evidence type="ECO:0000259" key="3">
    <source>
        <dbReference type="PROSITE" id="PS51462"/>
    </source>
</evidence>
<dbReference type="CDD" id="cd04690">
    <property type="entry name" value="NUDIX_Hydrolase"/>
    <property type="match status" value="1"/>
</dbReference>
<reference evidence="4" key="1">
    <citation type="submission" date="2022-02" db="EMBL/GenBank/DDBJ databases">
        <authorList>
            <person name="Lee M."/>
            <person name="Kim S.-J."/>
            <person name="Jung M.-Y."/>
        </authorList>
    </citation>
    <scope>NUCLEOTIDE SEQUENCE</scope>
    <source>
        <strain evidence="4">JHP9</strain>
    </source>
</reference>
<proteinExistence type="inferred from homology"/>
<dbReference type="InterPro" id="IPR000086">
    <property type="entry name" value="NUDIX_hydrolase_dom"/>
</dbReference>
<comment type="similarity">
    <text evidence="1">Belongs to the Nudix hydrolase family.</text>
</comment>
<evidence type="ECO:0000313" key="4">
    <source>
        <dbReference type="EMBL" id="MCL6424260.1"/>
    </source>
</evidence>
<comment type="caution">
    <text evidence="4">The sequence shown here is derived from an EMBL/GenBank/DDBJ whole genome shotgun (WGS) entry which is preliminary data.</text>
</comment>
<dbReference type="InterPro" id="IPR027417">
    <property type="entry name" value="P-loop_NTPase"/>
</dbReference>
<dbReference type="SUPFAM" id="SSF55811">
    <property type="entry name" value="Nudix"/>
    <property type="match status" value="1"/>
</dbReference>
<dbReference type="Pfam" id="PF00293">
    <property type="entry name" value="NUDIX"/>
    <property type="match status" value="1"/>
</dbReference>
<name>A0ABT0R2U4_9MICO</name>
<accession>A0ABT0R2U4</accession>
<protein>
    <submittedName>
        <fullName evidence="4">NUDIX domain-containing protein</fullName>
    </submittedName>
</protein>
<evidence type="ECO:0000313" key="5">
    <source>
        <dbReference type="Proteomes" id="UP001203761"/>
    </source>
</evidence>
<dbReference type="Gene3D" id="3.90.79.10">
    <property type="entry name" value="Nucleoside Triphosphate Pyrophosphohydrolase"/>
    <property type="match status" value="1"/>
</dbReference>
<dbReference type="SUPFAM" id="SSF52540">
    <property type="entry name" value="P-loop containing nucleoside triphosphate hydrolases"/>
    <property type="match status" value="1"/>
</dbReference>
<dbReference type="PANTHER" id="PTHR43736:SF1">
    <property type="entry name" value="DIHYDRONEOPTERIN TRIPHOSPHATE DIPHOSPHATASE"/>
    <property type="match status" value="1"/>
</dbReference>
<keyword evidence="2" id="KW-0378">Hydrolase</keyword>
<dbReference type="Gene3D" id="3.40.50.300">
    <property type="entry name" value="P-loop containing nucleotide triphosphate hydrolases"/>
    <property type="match status" value="1"/>
</dbReference>
<evidence type="ECO:0000256" key="1">
    <source>
        <dbReference type="ARBA" id="ARBA00005582"/>
    </source>
</evidence>
<dbReference type="Proteomes" id="UP001203761">
    <property type="component" value="Unassembled WGS sequence"/>
</dbReference>
<evidence type="ECO:0000256" key="2">
    <source>
        <dbReference type="ARBA" id="ARBA00022801"/>
    </source>
</evidence>
<dbReference type="PROSITE" id="PS00893">
    <property type="entry name" value="NUDIX_BOX"/>
    <property type="match status" value="1"/>
</dbReference>
<organism evidence="4 5">
    <name type="scientific">Brachybacterium equifaecis</name>
    <dbReference type="NCBI Taxonomy" id="2910770"/>
    <lineage>
        <taxon>Bacteria</taxon>
        <taxon>Bacillati</taxon>
        <taxon>Actinomycetota</taxon>
        <taxon>Actinomycetes</taxon>
        <taxon>Micrococcales</taxon>
        <taxon>Dermabacteraceae</taxon>
        <taxon>Brachybacterium</taxon>
    </lineage>
</organism>
<feature type="domain" description="Nudix hydrolase" evidence="3">
    <location>
        <begin position="226"/>
        <end position="363"/>
    </location>
</feature>
<sequence>MSSQRPASAPAPSSLPAPRRIVLVAGPSGSGKGVMTLRSGLPLVPLDEFYRDHDDEALPRRFGIVDWDDPLSWNAAAALEALTALAHDGAAVIPQYSIPESRRTGSRALEVGEAPLIVAEGIFASELVAPLQAAGLLADAIVLDRPAPLVFGLRLARDLSQSRKPPLTLVRRGWGLAREQEERIAQWRGAGMREVGMRSGLARLRALADIAEAERSSRPTALAQQELRISAVCFLREGPGGLELLAVRKRGTGSYMQVGGKLEPGESAADCAVREVIEELDVALEPEDLELLGEFVAPAANEPATRVLATVFLAPMDTLPRDVTVQAEIEDAIWCPLEDPPAGRRLAPLMQDHIVPRLLDLLR</sequence>